<evidence type="ECO:0000313" key="1">
    <source>
        <dbReference type="EMBL" id="NHN84093.1"/>
    </source>
</evidence>
<dbReference type="Pfam" id="PF02635">
    <property type="entry name" value="DsrE"/>
    <property type="match status" value="1"/>
</dbReference>
<sequence length="118" mass="12287">MLCGDDFDRLHAGFMLAAAALALDRPVLVFATGPGVLALCREAPSLVYAEKNAGLAERGVVSLFVLRDALVAMDATLLVCESGLRRTGCEASDLIGGVRVAGLPTFLDLAAGHQIVTF</sequence>
<name>A0ABX0JPS7_9PROT</name>
<comment type="caution">
    <text evidence="1">The sequence shown here is derived from an EMBL/GenBank/DDBJ whole genome shotgun (WGS) entry which is preliminary data.</text>
</comment>
<dbReference type="Gene3D" id="3.40.1260.10">
    <property type="entry name" value="DsrEFH-like"/>
    <property type="match status" value="1"/>
</dbReference>
<dbReference type="Proteomes" id="UP000635278">
    <property type="component" value="Unassembled WGS sequence"/>
</dbReference>
<protein>
    <recommendedName>
        <fullName evidence="3">Peroxiredoxin</fullName>
    </recommendedName>
</protein>
<organism evidence="1 2">
    <name type="scientific">Acetobacter musti</name>
    <dbReference type="NCBI Taxonomy" id="864732"/>
    <lineage>
        <taxon>Bacteria</taxon>
        <taxon>Pseudomonadati</taxon>
        <taxon>Pseudomonadota</taxon>
        <taxon>Alphaproteobacteria</taxon>
        <taxon>Acetobacterales</taxon>
        <taxon>Acetobacteraceae</taxon>
        <taxon>Acetobacter</taxon>
    </lineage>
</organism>
<dbReference type="InterPro" id="IPR027396">
    <property type="entry name" value="DsrEFH-like"/>
</dbReference>
<evidence type="ECO:0000313" key="2">
    <source>
        <dbReference type="Proteomes" id="UP000635278"/>
    </source>
</evidence>
<gene>
    <name evidence="1" type="ORF">GOB93_05475</name>
</gene>
<reference evidence="1 2" key="1">
    <citation type="journal article" date="2020" name="Int. J. Syst. Evol. Microbiol.">
        <title>Novel acetic acid bacteria from cider fermentations: Acetobacter conturbans sp. nov. and Acetobacter fallax sp. nov.</title>
        <authorList>
            <person name="Sombolestani A.S."/>
            <person name="Cleenwerck I."/>
            <person name="Cnockaert M."/>
            <person name="Borremans W."/>
            <person name="Wieme A.D."/>
            <person name="De Vuyst L."/>
            <person name="Vandamme P."/>
        </authorList>
    </citation>
    <scope>NUCLEOTIDE SEQUENCE [LARGE SCALE GENOMIC DNA]</scope>
    <source>
        <strain evidence="1 2">LMG 30640</strain>
    </source>
</reference>
<evidence type="ECO:0008006" key="3">
    <source>
        <dbReference type="Google" id="ProtNLM"/>
    </source>
</evidence>
<dbReference type="InterPro" id="IPR003787">
    <property type="entry name" value="Sulphur_relay_DsrE/F-like"/>
</dbReference>
<dbReference type="EMBL" id="WOTB01000005">
    <property type="protein sequence ID" value="NHN84093.1"/>
    <property type="molecule type" value="Genomic_DNA"/>
</dbReference>
<keyword evidence="2" id="KW-1185">Reference proteome</keyword>
<accession>A0ABX0JPS7</accession>
<dbReference type="SUPFAM" id="SSF75169">
    <property type="entry name" value="DsrEFH-like"/>
    <property type="match status" value="1"/>
</dbReference>
<proteinExistence type="predicted"/>